<keyword evidence="1" id="KW-0805">Transcription regulation</keyword>
<sequence length="103" mass="12010">MVQMNLCPKFESAFQLLGKRWNGLILRVLLQGPQRFKDISAVIPSMSDKMLVDRLKQLEEAGLVERSVYPETPVRIEYQLSEMGKELEPVMDELQTWAEKWID</sequence>
<dbReference type="RefSeq" id="WP_088076271.1">
    <property type="nucleotide sequence ID" value="NZ_JAHQCR010000030.1"/>
</dbReference>
<protein>
    <submittedName>
        <fullName evidence="5">Helix-turn-helix transcriptional regulator</fullName>
    </submittedName>
</protein>
<dbReference type="Gene3D" id="1.10.10.10">
    <property type="entry name" value="Winged helix-like DNA-binding domain superfamily/Winged helix DNA-binding domain"/>
    <property type="match status" value="1"/>
</dbReference>
<comment type="caution">
    <text evidence="5">The sequence shown here is derived from an EMBL/GenBank/DDBJ whole genome shotgun (WGS) entry which is preliminary data.</text>
</comment>
<reference evidence="5 6" key="1">
    <citation type="submission" date="2021-06" db="EMBL/GenBank/DDBJ databases">
        <title>Bacillus sp. RD4P76, an endophyte from a halophyte.</title>
        <authorList>
            <person name="Sun J.-Q."/>
        </authorList>
    </citation>
    <scope>NUCLEOTIDE SEQUENCE [LARGE SCALE GENOMIC DNA]</scope>
    <source>
        <strain evidence="5 6">JCM 17098</strain>
    </source>
</reference>
<evidence type="ECO:0000313" key="6">
    <source>
        <dbReference type="Proteomes" id="UP000790580"/>
    </source>
</evidence>
<accession>A0ABS6JS41</accession>
<dbReference type="PROSITE" id="PS51118">
    <property type="entry name" value="HTH_HXLR"/>
    <property type="match status" value="1"/>
</dbReference>
<feature type="domain" description="HTH hxlR-type" evidence="4">
    <location>
        <begin position="7"/>
        <end position="103"/>
    </location>
</feature>
<evidence type="ECO:0000256" key="2">
    <source>
        <dbReference type="ARBA" id="ARBA00023125"/>
    </source>
</evidence>
<dbReference type="Pfam" id="PF01638">
    <property type="entry name" value="HxlR"/>
    <property type="match status" value="1"/>
</dbReference>
<dbReference type="EMBL" id="JAHQCR010000030">
    <property type="protein sequence ID" value="MBU9721057.1"/>
    <property type="molecule type" value="Genomic_DNA"/>
</dbReference>
<evidence type="ECO:0000256" key="1">
    <source>
        <dbReference type="ARBA" id="ARBA00023015"/>
    </source>
</evidence>
<dbReference type="InterPro" id="IPR036390">
    <property type="entry name" value="WH_DNA-bd_sf"/>
</dbReference>
<dbReference type="PANTHER" id="PTHR33204:SF37">
    <property type="entry name" value="HTH-TYPE TRANSCRIPTIONAL REGULATOR YODB"/>
    <property type="match status" value="1"/>
</dbReference>
<gene>
    <name evidence="5" type="ORF">KS407_06315</name>
</gene>
<dbReference type="SUPFAM" id="SSF46785">
    <property type="entry name" value="Winged helix' DNA-binding domain"/>
    <property type="match status" value="1"/>
</dbReference>
<proteinExistence type="predicted"/>
<dbReference type="InterPro" id="IPR002577">
    <property type="entry name" value="HTH_HxlR"/>
</dbReference>
<name>A0ABS6JS41_9BACI</name>
<evidence type="ECO:0000256" key="3">
    <source>
        <dbReference type="ARBA" id="ARBA00023163"/>
    </source>
</evidence>
<keyword evidence="6" id="KW-1185">Reference proteome</keyword>
<dbReference type="PANTHER" id="PTHR33204">
    <property type="entry name" value="TRANSCRIPTIONAL REGULATOR, MARR FAMILY"/>
    <property type="match status" value="1"/>
</dbReference>
<evidence type="ECO:0000259" key="4">
    <source>
        <dbReference type="PROSITE" id="PS51118"/>
    </source>
</evidence>
<keyword evidence="2" id="KW-0238">DNA-binding</keyword>
<evidence type="ECO:0000313" key="5">
    <source>
        <dbReference type="EMBL" id="MBU9721057.1"/>
    </source>
</evidence>
<organism evidence="5 6">
    <name type="scientific">Evansella alkalicola</name>
    <dbReference type="NCBI Taxonomy" id="745819"/>
    <lineage>
        <taxon>Bacteria</taxon>
        <taxon>Bacillati</taxon>
        <taxon>Bacillota</taxon>
        <taxon>Bacilli</taxon>
        <taxon>Bacillales</taxon>
        <taxon>Bacillaceae</taxon>
        <taxon>Evansella</taxon>
    </lineage>
</organism>
<keyword evidence="3" id="KW-0804">Transcription</keyword>
<dbReference type="Proteomes" id="UP000790580">
    <property type="component" value="Unassembled WGS sequence"/>
</dbReference>
<dbReference type="InterPro" id="IPR036388">
    <property type="entry name" value="WH-like_DNA-bd_sf"/>
</dbReference>